<sequence length="224" mass="24975">MLQRLPKDTAYLSFMCYNFGLEMYNLRKFEESSFWLGQSYDIGKTNLQQLEKAKDAIREAERCDPESIFTLFGIYKIAILESNTEKAAEALSSMGLLSKSPLCKEDKLLVSDTAASYLLSLAAQIALENGKQEAAMKALEVLCQTSNDEAQVVTALSKCIHDLIKLSLPSGVAEVEARALAEVWDYFEEALSIISAAPDVFPEMETLWLLTQAWNTGIMLYSLN</sequence>
<feature type="non-terminal residue" evidence="3">
    <location>
        <position position="224"/>
    </location>
</feature>
<dbReference type="AlphaFoldDB" id="A0A1A8B7I8"/>
<dbReference type="PANTHER" id="PTHR38487:SF1">
    <property type="entry name" value="PROTEIN ZIP4 HOMOLOG"/>
    <property type="match status" value="1"/>
</dbReference>
<accession>A0A1A8B7I8</accession>
<dbReference type="InterPro" id="IPR011990">
    <property type="entry name" value="TPR-like_helical_dom_sf"/>
</dbReference>
<organism evidence="3">
    <name type="scientific">Nothobranchius furzeri</name>
    <name type="common">Turquoise killifish</name>
    <dbReference type="NCBI Taxonomy" id="105023"/>
    <lineage>
        <taxon>Eukaryota</taxon>
        <taxon>Metazoa</taxon>
        <taxon>Chordata</taxon>
        <taxon>Craniata</taxon>
        <taxon>Vertebrata</taxon>
        <taxon>Euteleostomi</taxon>
        <taxon>Actinopterygii</taxon>
        <taxon>Neopterygii</taxon>
        <taxon>Teleostei</taxon>
        <taxon>Neoteleostei</taxon>
        <taxon>Acanthomorphata</taxon>
        <taxon>Ovalentaria</taxon>
        <taxon>Atherinomorphae</taxon>
        <taxon>Cyprinodontiformes</taxon>
        <taxon>Nothobranchiidae</taxon>
        <taxon>Nothobranchius</taxon>
    </lineage>
</organism>
<dbReference type="Gene3D" id="1.25.40.10">
    <property type="entry name" value="Tetratricopeptide repeat domain"/>
    <property type="match status" value="1"/>
</dbReference>
<evidence type="ECO:0000313" key="3">
    <source>
        <dbReference type="EMBL" id="SBP63209.1"/>
    </source>
</evidence>
<reference evidence="3" key="2">
    <citation type="submission" date="2016-06" db="EMBL/GenBank/DDBJ databases">
        <title>The genome of a short-lived fish provides insights into sex chromosome evolution and the genetic control of aging.</title>
        <authorList>
            <person name="Reichwald K."/>
            <person name="Felder M."/>
            <person name="Petzold A."/>
            <person name="Koch P."/>
            <person name="Groth M."/>
            <person name="Platzer M."/>
        </authorList>
    </citation>
    <scope>NUCLEOTIDE SEQUENCE</scope>
    <source>
        <tissue evidence="3">Brain</tissue>
    </source>
</reference>
<gene>
    <name evidence="3" type="primary">TEX11</name>
</gene>
<evidence type="ECO:0000256" key="1">
    <source>
        <dbReference type="ARBA" id="ARBA00023254"/>
    </source>
</evidence>
<name>A0A1A8B7I8_NOTFU</name>
<dbReference type="PANTHER" id="PTHR38487">
    <property type="entry name" value="TESTIS EXPRESSED 11"/>
    <property type="match status" value="1"/>
</dbReference>
<protein>
    <recommendedName>
        <fullName evidence="2">Protein ZIP4 homolog</fullName>
    </recommendedName>
</protein>
<reference evidence="3" key="1">
    <citation type="submission" date="2016-05" db="EMBL/GenBank/DDBJ databases">
        <authorList>
            <person name="Lavstsen T."/>
            <person name="Jespersen J.S."/>
        </authorList>
    </citation>
    <scope>NUCLEOTIDE SEQUENCE</scope>
    <source>
        <tissue evidence="3">Brain</tissue>
    </source>
</reference>
<dbReference type="GO" id="GO:0051321">
    <property type="term" value="P:meiotic cell cycle"/>
    <property type="evidence" value="ECO:0007669"/>
    <property type="project" value="UniProtKB-KW"/>
</dbReference>
<evidence type="ECO:0000256" key="2">
    <source>
        <dbReference type="ARBA" id="ARBA00031845"/>
    </source>
</evidence>
<dbReference type="Pfam" id="PF08631">
    <property type="entry name" value="SPO22"/>
    <property type="match status" value="1"/>
</dbReference>
<keyword evidence="1" id="KW-0469">Meiosis</keyword>
<dbReference type="InterPro" id="IPR013940">
    <property type="entry name" value="Spo22/ZIP4/TEX11"/>
</dbReference>
<dbReference type="EMBL" id="HADY01024724">
    <property type="protein sequence ID" value="SBP63209.1"/>
    <property type="molecule type" value="Transcribed_RNA"/>
</dbReference>
<proteinExistence type="predicted"/>